<reference evidence="2 3" key="1">
    <citation type="submission" date="2018-10" db="EMBL/GenBank/DDBJ databases">
        <authorList>
            <person name="Li J."/>
        </authorList>
    </citation>
    <scope>NUCLEOTIDE SEQUENCE [LARGE SCALE GENOMIC DNA]</scope>
    <source>
        <strain evidence="2 3">ZD1-4</strain>
    </source>
</reference>
<name>A0A3L7J717_9MICO</name>
<comment type="caution">
    <text evidence="2">The sequence shown here is derived from an EMBL/GenBank/DDBJ whole genome shotgun (WGS) entry which is preliminary data.</text>
</comment>
<organism evidence="2 3">
    <name type="scientific">Mycetocola zhadangensis</name>
    <dbReference type="NCBI Taxonomy" id="1164595"/>
    <lineage>
        <taxon>Bacteria</taxon>
        <taxon>Bacillati</taxon>
        <taxon>Actinomycetota</taxon>
        <taxon>Actinomycetes</taxon>
        <taxon>Micrococcales</taxon>
        <taxon>Microbacteriaceae</taxon>
        <taxon>Mycetocola</taxon>
    </lineage>
</organism>
<dbReference type="Proteomes" id="UP000282460">
    <property type="component" value="Unassembled WGS sequence"/>
</dbReference>
<protein>
    <submittedName>
        <fullName evidence="2">Uncharacterized protein</fullName>
    </submittedName>
</protein>
<evidence type="ECO:0000313" key="2">
    <source>
        <dbReference type="EMBL" id="RLQ86473.1"/>
    </source>
</evidence>
<feature type="compositionally biased region" description="Basic and acidic residues" evidence="1">
    <location>
        <begin position="15"/>
        <end position="24"/>
    </location>
</feature>
<gene>
    <name evidence="2" type="ORF">D9V28_01360</name>
</gene>
<dbReference type="EMBL" id="RCWJ01000001">
    <property type="protein sequence ID" value="RLQ86473.1"/>
    <property type="molecule type" value="Genomic_DNA"/>
</dbReference>
<evidence type="ECO:0000313" key="3">
    <source>
        <dbReference type="Proteomes" id="UP000282460"/>
    </source>
</evidence>
<dbReference type="AlphaFoldDB" id="A0A3L7J717"/>
<evidence type="ECO:0000256" key="1">
    <source>
        <dbReference type="SAM" id="MobiDB-lite"/>
    </source>
</evidence>
<proteinExistence type="predicted"/>
<keyword evidence="3" id="KW-1185">Reference proteome</keyword>
<feature type="region of interest" description="Disordered" evidence="1">
    <location>
        <begin position="1"/>
        <end position="90"/>
    </location>
</feature>
<accession>A0A3L7J717</accession>
<sequence>MNNALPDGAEPEESGSGRRPDAQRVRRVPGSRRAVLTPVPGTDPTPQARREPILAAEDNEQSWGGRPATPQKSVGANDAQLLADVPPHWG</sequence>
<dbReference type="OrthoDB" id="4991543at2"/>